<comment type="cofactor">
    <cofactor evidence="1">
        <name>Mn(2+)</name>
        <dbReference type="ChEBI" id="CHEBI:29035"/>
    </cofactor>
</comment>
<evidence type="ECO:0000256" key="11">
    <source>
        <dbReference type="ARBA" id="ARBA00022801"/>
    </source>
</evidence>
<evidence type="ECO:0000256" key="14">
    <source>
        <dbReference type="ARBA" id="ARBA00023268"/>
    </source>
</evidence>
<keyword evidence="14" id="KW-0511">Multifunctional enzyme</keyword>
<dbReference type="GO" id="GO:0000166">
    <property type="term" value="F:nucleotide binding"/>
    <property type="evidence" value="ECO:0007669"/>
    <property type="project" value="UniProtKB-KW"/>
</dbReference>
<evidence type="ECO:0000256" key="18">
    <source>
        <dbReference type="SAM" id="MobiDB-lite"/>
    </source>
</evidence>
<dbReference type="InterPro" id="IPR027417">
    <property type="entry name" value="P-loop_NTPase"/>
</dbReference>
<keyword evidence="4" id="KW-0808">Transferase</keyword>
<organism evidence="20">
    <name type="scientific">uncultured virus</name>
    <dbReference type="NCBI Taxonomy" id="340016"/>
    <lineage>
        <taxon>Viruses</taxon>
        <taxon>environmental samples</taxon>
    </lineage>
</organism>
<dbReference type="InterPro" id="IPR000605">
    <property type="entry name" value="Helicase_SF3_ssDNA/RNA_vir"/>
</dbReference>
<keyword evidence="10" id="KW-0255">Endonuclease</keyword>
<feature type="compositionally biased region" description="Low complexity" evidence="18">
    <location>
        <begin position="27"/>
        <end position="41"/>
    </location>
</feature>
<accession>A0A2K9LSS9</accession>
<comment type="similarity">
    <text evidence="3">Belongs to the nanoviruses/circoviruses replication-associated protein family.</text>
</comment>
<dbReference type="GO" id="GO:0003677">
    <property type="term" value="F:DNA binding"/>
    <property type="evidence" value="ECO:0007669"/>
    <property type="project" value="UniProtKB-KW"/>
</dbReference>
<dbReference type="EMBL" id="KY487932">
    <property type="protein sequence ID" value="AUM61932.1"/>
    <property type="molecule type" value="Genomic_DNA"/>
</dbReference>
<keyword evidence="13" id="KW-0238">DNA-binding</keyword>
<keyword evidence="5" id="KW-0548">Nucleotidyltransferase</keyword>
<evidence type="ECO:0000256" key="6">
    <source>
        <dbReference type="ARBA" id="ARBA00022705"/>
    </source>
</evidence>
<evidence type="ECO:0000256" key="8">
    <source>
        <dbReference type="ARBA" id="ARBA00022723"/>
    </source>
</evidence>
<dbReference type="GO" id="GO:0046872">
    <property type="term" value="F:metal ion binding"/>
    <property type="evidence" value="ECO:0007669"/>
    <property type="project" value="UniProtKB-KW"/>
</dbReference>
<evidence type="ECO:0000256" key="2">
    <source>
        <dbReference type="ARBA" id="ARBA00004147"/>
    </source>
</evidence>
<evidence type="ECO:0000256" key="17">
    <source>
        <dbReference type="ARBA" id="ARBA00049360"/>
    </source>
</evidence>
<dbReference type="PROSITE" id="PS52020">
    <property type="entry name" value="CRESS_DNA_REP"/>
    <property type="match status" value="1"/>
</dbReference>
<feature type="region of interest" description="Disordered" evidence="18">
    <location>
        <begin position="25"/>
        <end position="48"/>
    </location>
</feature>
<comment type="catalytic activity">
    <reaction evidence="17">
        <text>ATP + H2O = ADP + phosphate + H(+)</text>
        <dbReference type="Rhea" id="RHEA:13065"/>
        <dbReference type="ChEBI" id="CHEBI:15377"/>
        <dbReference type="ChEBI" id="CHEBI:15378"/>
        <dbReference type="ChEBI" id="CHEBI:30616"/>
        <dbReference type="ChEBI" id="CHEBI:43474"/>
        <dbReference type="ChEBI" id="CHEBI:456216"/>
    </reaction>
</comment>
<comment type="subcellular location">
    <subcellularLocation>
        <location evidence="2">Host nucleus</location>
    </subcellularLocation>
</comment>
<evidence type="ECO:0000256" key="4">
    <source>
        <dbReference type="ARBA" id="ARBA00022679"/>
    </source>
</evidence>
<evidence type="ECO:0000256" key="9">
    <source>
        <dbReference type="ARBA" id="ARBA00022741"/>
    </source>
</evidence>
<evidence type="ECO:0000256" key="16">
    <source>
        <dbReference type="ARBA" id="ARBA00032243"/>
    </source>
</evidence>
<protein>
    <recommendedName>
        <fullName evidence="15">ATP-dependent helicase Rep</fullName>
    </recommendedName>
    <alternativeName>
        <fullName evidence="16">RepP</fullName>
    </alternativeName>
</protein>
<evidence type="ECO:0000256" key="3">
    <source>
        <dbReference type="ARBA" id="ARBA00008545"/>
    </source>
</evidence>
<keyword evidence="9" id="KW-0547">Nucleotide-binding</keyword>
<sequence>MTSQDLDNIDWSFLRNEEPWQFGRQNATAAESDSASSQSLSTRNSRGTSSRARNWCFTLNNPSAEELYNLHTILPQAREFRFIVFQLEQGLDGATPHVQGYIEFNCQLRLNAAKRLISQRAHLEVRRGTQQQAINYCEKQETRLEGPWRYGEPLEGRQGQRSDLLALKSALDEGSTDLQLWEEFFPTMMRYYKGVAQYQILKRDQRRWKSKVYVLVGEPGTGKSKWALDNFPNAYWKQRGNWWDGYHHDEVVLDDFYGWLPFDTLLRLLDRYPLLVETKGGQASFIAKTIVITSNALPREWYQNIRNYAALARRIDIVMKFTGENQFIEVNINELD</sequence>
<dbReference type="GO" id="GO:0006260">
    <property type="term" value="P:DNA replication"/>
    <property type="evidence" value="ECO:0007669"/>
    <property type="project" value="UniProtKB-KW"/>
</dbReference>
<keyword evidence="11" id="KW-0378">Hydrolase</keyword>
<dbReference type="Pfam" id="PF00910">
    <property type="entry name" value="RNA_helicase"/>
    <property type="match status" value="1"/>
</dbReference>
<keyword evidence="6" id="KW-0235">DNA replication</keyword>
<dbReference type="Gene3D" id="3.40.1310.20">
    <property type="match status" value="1"/>
</dbReference>
<dbReference type="InterPro" id="IPR049912">
    <property type="entry name" value="CRESS_DNA_REP"/>
</dbReference>
<keyword evidence="12" id="KW-0190">Covalent protein-DNA linkage</keyword>
<proteinExistence type="inferred from homology"/>
<evidence type="ECO:0000256" key="13">
    <source>
        <dbReference type="ARBA" id="ARBA00023125"/>
    </source>
</evidence>
<dbReference type="SUPFAM" id="SSF52540">
    <property type="entry name" value="P-loop containing nucleoside triphosphate hydrolases"/>
    <property type="match status" value="1"/>
</dbReference>
<dbReference type="Pfam" id="PF02407">
    <property type="entry name" value="Viral_Rep"/>
    <property type="match status" value="1"/>
</dbReference>
<dbReference type="GO" id="GO:0004519">
    <property type="term" value="F:endonuclease activity"/>
    <property type="evidence" value="ECO:0007669"/>
    <property type="project" value="UniProtKB-KW"/>
</dbReference>
<evidence type="ECO:0000256" key="15">
    <source>
        <dbReference type="ARBA" id="ARBA00030754"/>
    </source>
</evidence>
<evidence type="ECO:0000256" key="7">
    <source>
        <dbReference type="ARBA" id="ARBA00022722"/>
    </source>
</evidence>
<evidence type="ECO:0000256" key="12">
    <source>
        <dbReference type="ARBA" id="ARBA00023124"/>
    </source>
</evidence>
<feature type="domain" description="CRESS-DNA virus Rep endonuclease" evidence="19">
    <location>
        <begin position="49"/>
        <end position="153"/>
    </location>
</feature>
<evidence type="ECO:0000256" key="10">
    <source>
        <dbReference type="ARBA" id="ARBA00022759"/>
    </source>
</evidence>
<name>A0A2K9LSS9_9VIRU</name>
<reference evidence="20" key="1">
    <citation type="submission" date="2017-01" db="EMBL/GenBank/DDBJ databases">
        <title>High-throughput sequencing uncovers low homogeneity in the biogeography of single-stranded DNA viruses.</title>
        <authorList>
            <person name="Pearson V.M."/>
            <person name="Rokyta D.R."/>
        </authorList>
    </citation>
    <scope>NUCLEOTIDE SEQUENCE</scope>
</reference>
<evidence type="ECO:0000256" key="1">
    <source>
        <dbReference type="ARBA" id="ARBA00001936"/>
    </source>
</evidence>
<keyword evidence="8" id="KW-0479">Metal-binding</keyword>
<evidence type="ECO:0000256" key="5">
    <source>
        <dbReference type="ARBA" id="ARBA00022695"/>
    </source>
</evidence>
<dbReference type="GO" id="GO:0016779">
    <property type="term" value="F:nucleotidyltransferase activity"/>
    <property type="evidence" value="ECO:0007669"/>
    <property type="project" value="UniProtKB-KW"/>
</dbReference>
<dbReference type="GO" id="GO:0042025">
    <property type="term" value="C:host cell nucleus"/>
    <property type="evidence" value="ECO:0007669"/>
    <property type="project" value="UniProtKB-SubCell"/>
</dbReference>
<gene>
    <name evidence="20" type="primary">Rep</name>
</gene>
<evidence type="ECO:0000259" key="19">
    <source>
        <dbReference type="PROSITE" id="PS52020"/>
    </source>
</evidence>
<dbReference type="GO" id="GO:0003723">
    <property type="term" value="F:RNA binding"/>
    <property type="evidence" value="ECO:0007669"/>
    <property type="project" value="InterPro"/>
</dbReference>
<evidence type="ECO:0000313" key="20">
    <source>
        <dbReference type="EMBL" id="AUM61932.1"/>
    </source>
</evidence>
<dbReference type="GO" id="GO:0003724">
    <property type="term" value="F:RNA helicase activity"/>
    <property type="evidence" value="ECO:0007669"/>
    <property type="project" value="InterPro"/>
</dbReference>
<keyword evidence="7" id="KW-0540">Nuclease</keyword>
<dbReference type="GO" id="GO:0016787">
    <property type="term" value="F:hydrolase activity"/>
    <property type="evidence" value="ECO:0007669"/>
    <property type="project" value="UniProtKB-KW"/>
</dbReference>